<protein>
    <submittedName>
        <fullName evidence="4">MFS general substrate transporter</fullName>
    </submittedName>
</protein>
<dbReference type="Gene3D" id="1.20.1250.20">
    <property type="entry name" value="MFS general substrate transporter like domains"/>
    <property type="match status" value="1"/>
</dbReference>
<dbReference type="SUPFAM" id="SSF103473">
    <property type="entry name" value="MFS general substrate transporter"/>
    <property type="match status" value="1"/>
</dbReference>
<reference evidence="4" key="1">
    <citation type="journal article" date="2023" name="IMA Fungus">
        <title>Comparative genomic study of the Penicillium genus elucidates a diverse pangenome and 15 lateral gene transfer events.</title>
        <authorList>
            <person name="Petersen C."/>
            <person name="Sorensen T."/>
            <person name="Nielsen M.R."/>
            <person name="Sondergaard T.E."/>
            <person name="Sorensen J.L."/>
            <person name="Fitzpatrick D.A."/>
            <person name="Frisvad J.C."/>
            <person name="Nielsen K.L."/>
        </authorList>
    </citation>
    <scope>NUCLEOTIDE SEQUENCE</scope>
    <source>
        <strain evidence="4">IBT 17514</strain>
    </source>
</reference>
<evidence type="ECO:0000313" key="4">
    <source>
        <dbReference type="EMBL" id="KAJ5719791.1"/>
    </source>
</evidence>
<dbReference type="PANTHER" id="PTHR11360">
    <property type="entry name" value="MONOCARBOXYLATE TRANSPORTER"/>
    <property type="match status" value="1"/>
</dbReference>
<dbReference type="Proteomes" id="UP001215712">
    <property type="component" value="Unassembled WGS sequence"/>
</dbReference>
<dbReference type="InterPro" id="IPR036259">
    <property type="entry name" value="MFS_trans_sf"/>
</dbReference>
<evidence type="ECO:0000256" key="3">
    <source>
        <dbReference type="SAM" id="Phobius"/>
    </source>
</evidence>
<dbReference type="EMBL" id="JAQJAN010000010">
    <property type="protein sequence ID" value="KAJ5719791.1"/>
    <property type="molecule type" value="Genomic_DNA"/>
</dbReference>
<keyword evidence="5" id="KW-1185">Reference proteome</keyword>
<sequence length="208" mass="23166">MLVGVFARWFLDAGYLQTLLITGTSLEVFGMFMTSLCTNYWQFLLAQGICVGLGSGLLGLASVAVIPMYFSKKRMIATGIAATGSSLAGIIYPIMMRRLFVSMGFPWAVRVLAFLMLGCLVICCVIMRLRPRPRQLTNLIDFSHFYDRSYMAFVAAFALMISSVYVPFFYIQKYALKLGIDDDMACYLLSIMNASSLIGRIGPNWLAD</sequence>
<evidence type="ECO:0000256" key="2">
    <source>
        <dbReference type="ARBA" id="ARBA00006727"/>
    </source>
</evidence>
<keyword evidence="3" id="KW-0812">Transmembrane</keyword>
<evidence type="ECO:0000256" key="1">
    <source>
        <dbReference type="ARBA" id="ARBA00004141"/>
    </source>
</evidence>
<reference evidence="4" key="2">
    <citation type="submission" date="2023-01" db="EMBL/GenBank/DDBJ databases">
        <authorList>
            <person name="Petersen C."/>
        </authorList>
    </citation>
    <scope>NUCLEOTIDE SEQUENCE</scope>
    <source>
        <strain evidence="4">IBT 17514</strain>
    </source>
</reference>
<dbReference type="InterPro" id="IPR050327">
    <property type="entry name" value="Proton-linked_MCT"/>
</dbReference>
<feature type="transmembrane region" description="Helical" evidence="3">
    <location>
        <begin position="15"/>
        <end position="36"/>
    </location>
</feature>
<evidence type="ECO:0000313" key="5">
    <source>
        <dbReference type="Proteomes" id="UP001215712"/>
    </source>
</evidence>
<dbReference type="GO" id="GO:0022857">
    <property type="term" value="F:transmembrane transporter activity"/>
    <property type="evidence" value="ECO:0007669"/>
    <property type="project" value="InterPro"/>
</dbReference>
<feature type="transmembrane region" description="Helical" evidence="3">
    <location>
        <begin position="43"/>
        <end position="70"/>
    </location>
</feature>
<dbReference type="AlphaFoldDB" id="A0AAD6HJT7"/>
<dbReference type="PANTHER" id="PTHR11360:SF234">
    <property type="entry name" value="MFS-TYPE TRANSPORTER DBAD-RELATED"/>
    <property type="match status" value="1"/>
</dbReference>
<comment type="caution">
    <text evidence="4">The sequence shown here is derived from an EMBL/GenBank/DDBJ whole genome shotgun (WGS) entry which is preliminary data.</text>
</comment>
<dbReference type="InterPro" id="IPR011701">
    <property type="entry name" value="MFS"/>
</dbReference>
<gene>
    <name evidence="4" type="ORF">N7493_007369</name>
</gene>
<feature type="transmembrane region" description="Helical" evidence="3">
    <location>
        <begin position="107"/>
        <end position="129"/>
    </location>
</feature>
<feature type="transmembrane region" description="Helical" evidence="3">
    <location>
        <begin position="149"/>
        <end position="171"/>
    </location>
</feature>
<comment type="similarity">
    <text evidence="2">Belongs to the major facilitator superfamily. Monocarboxylate porter (TC 2.A.1.13) family.</text>
</comment>
<organism evidence="4 5">
    <name type="scientific">Penicillium malachiteum</name>
    <dbReference type="NCBI Taxonomy" id="1324776"/>
    <lineage>
        <taxon>Eukaryota</taxon>
        <taxon>Fungi</taxon>
        <taxon>Dikarya</taxon>
        <taxon>Ascomycota</taxon>
        <taxon>Pezizomycotina</taxon>
        <taxon>Eurotiomycetes</taxon>
        <taxon>Eurotiomycetidae</taxon>
        <taxon>Eurotiales</taxon>
        <taxon>Aspergillaceae</taxon>
        <taxon>Penicillium</taxon>
    </lineage>
</organism>
<feature type="transmembrane region" description="Helical" evidence="3">
    <location>
        <begin position="76"/>
        <end position="95"/>
    </location>
</feature>
<dbReference type="GO" id="GO:0016020">
    <property type="term" value="C:membrane"/>
    <property type="evidence" value="ECO:0007669"/>
    <property type="project" value="UniProtKB-SubCell"/>
</dbReference>
<keyword evidence="3" id="KW-1133">Transmembrane helix</keyword>
<accession>A0AAD6HJT7</accession>
<keyword evidence="3" id="KW-0472">Membrane</keyword>
<name>A0AAD6HJT7_9EURO</name>
<dbReference type="Pfam" id="PF07690">
    <property type="entry name" value="MFS_1"/>
    <property type="match status" value="1"/>
</dbReference>
<comment type="subcellular location">
    <subcellularLocation>
        <location evidence="1">Membrane</location>
        <topology evidence="1">Multi-pass membrane protein</topology>
    </subcellularLocation>
</comment>
<proteinExistence type="inferred from homology"/>